<evidence type="ECO:0000313" key="3">
    <source>
        <dbReference type="EMBL" id="CAD5334396.1"/>
    </source>
</evidence>
<reference evidence="3 4" key="1">
    <citation type="submission" date="2020-09" db="EMBL/GenBank/DDBJ databases">
        <authorList>
            <person name="Ashkenazy H."/>
        </authorList>
    </citation>
    <scope>NUCLEOTIDE SEQUENCE [LARGE SCALE GENOMIC DNA]</scope>
    <source>
        <strain evidence="4">cv. Cdm-0</strain>
    </source>
</reference>
<dbReference type="Proteomes" id="UP000516314">
    <property type="component" value="Chromosome 5"/>
</dbReference>
<sequence length="41" mass="4356">MNIATIVELIVSVVFAGASSNDGRGDWPFPPLKEEQSVLAP</sequence>
<evidence type="ECO:0000256" key="1">
    <source>
        <dbReference type="SAM" id="MobiDB-lite"/>
    </source>
</evidence>
<gene>
    <name evidence="3" type="ORF">AT9943_LOCUS21700</name>
</gene>
<organism evidence="3 4">
    <name type="scientific">Arabidopsis thaliana</name>
    <name type="common">Mouse-ear cress</name>
    <dbReference type="NCBI Taxonomy" id="3702"/>
    <lineage>
        <taxon>Eukaryota</taxon>
        <taxon>Viridiplantae</taxon>
        <taxon>Streptophyta</taxon>
        <taxon>Embryophyta</taxon>
        <taxon>Tracheophyta</taxon>
        <taxon>Spermatophyta</taxon>
        <taxon>Magnoliopsida</taxon>
        <taxon>eudicotyledons</taxon>
        <taxon>Gunneridae</taxon>
        <taxon>Pentapetalae</taxon>
        <taxon>rosids</taxon>
        <taxon>malvids</taxon>
        <taxon>Brassicales</taxon>
        <taxon>Brassicaceae</taxon>
        <taxon>Camelineae</taxon>
        <taxon>Arabidopsis</taxon>
    </lineage>
</organism>
<dbReference type="EMBL" id="LR881470">
    <property type="protein sequence ID" value="CAD5334396.1"/>
    <property type="molecule type" value="Genomic_DNA"/>
</dbReference>
<feature type="chain" id="PRO_5028833450" evidence="2">
    <location>
        <begin position="21"/>
        <end position="41"/>
    </location>
</feature>
<evidence type="ECO:0000313" key="4">
    <source>
        <dbReference type="Proteomes" id="UP000516314"/>
    </source>
</evidence>
<evidence type="ECO:0000256" key="2">
    <source>
        <dbReference type="SAM" id="SignalP"/>
    </source>
</evidence>
<accession>A0A7G2FES0</accession>
<feature type="region of interest" description="Disordered" evidence="1">
    <location>
        <begin position="19"/>
        <end position="41"/>
    </location>
</feature>
<proteinExistence type="predicted"/>
<keyword evidence="2" id="KW-0732">Signal</keyword>
<feature type="compositionally biased region" description="Basic and acidic residues" evidence="1">
    <location>
        <begin position="32"/>
        <end position="41"/>
    </location>
</feature>
<name>A0A7G2FES0_ARATH</name>
<dbReference type="AlphaFoldDB" id="A0A7G2FES0"/>
<protein>
    <submittedName>
        <fullName evidence="3">(thale cress) hypothetical protein</fullName>
    </submittedName>
</protein>
<feature type="signal peptide" evidence="2">
    <location>
        <begin position="1"/>
        <end position="20"/>
    </location>
</feature>